<evidence type="ECO:0000259" key="7">
    <source>
        <dbReference type="Pfam" id="PF00501"/>
    </source>
</evidence>
<feature type="region of interest" description="Disordered" evidence="5">
    <location>
        <begin position="426"/>
        <end position="445"/>
    </location>
</feature>
<keyword evidence="6" id="KW-0812">Transmembrane</keyword>
<keyword evidence="6" id="KW-0472">Membrane</keyword>
<feature type="domain" description="AMP-binding enzyme C-terminal" evidence="8">
    <location>
        <begin position="468"/>
        <end position="577"/>
    </location>
</feature>
<dbReference type="InterPro" id="IPR040097">
    <property type="entry name" value="FAAL/FAAC"/>
</dbReference>
<dbReference type="GO" id="GO:0005886">
    <property type="term" value="C:plasma membrane"/>
    <property type="evidence" value="ECO:0007669"/>
    <property type="project" value="TreeGrafter"/>
</dbReference>
<evidence type="ECO:0000256" key="3">
    <source>
        <dbReference type="ARBA" id="ARBA00022832"/>
    </source>
</evidence>
<dbReference type="GO" id="GO:0071766">
    <property type="term" value="P:Actinobacterium-type cell wall biogenesis"/>
    <property type="evidence" value="ECO:0007669"/>
    <property type="project" value="UniProtKB-ARBA"/>
</dbReference>
<dbReference type="CDD" id="cd05931">
    <property type="entry name" value="FAAL"/>
    <property type="match status" value="1"/>
</dbReference>
<dbReference type="Pfam" id="PF00501">
    <property type="entry name" value="AMP-binding"/>
    <property type="match status" value="1"/>
</dbReference>
<feature type="domain" description="AMP-dependent synthetase/ligase" evidence="7">
    <location>
        <begin position="30"/>
        <end position="420"/>
    </location>
</feature>
<evidence type="ECO:0000256" key="1">
    <source>
        <dbReference type="ARBA" id="ARBA00006432"/>
    </source>
</evidence>
<dbReference type="Pfam" id="PF23024">
    <property type="entry name" value="AMP-dom_DIP2-like"/>
    <property type="match status" value="1"/>
</dbReference>
<proteinExistence type="inferred from homology"/>
<dbReference type="GO" id="GO:0006633">
    <property type="term" value="P:fatty acid biosynthetic process"/>
    <property type="evidence" value="ECO:0007669"/>
    <property type="project" value="TreeGrafter"/>
</dbReference>
<dbReference type="Proteomes" id="UP000533598">
    <property type="component" value="Unassembled WGS sequence"/>
</dbReference>
<dbReference type="PANTHER" id="PTHR22754:SF32">
    <property type="entry name" value="DISCO-INTERACTING PROTEIN 2"/>
    <property type="match status" value="1"/>
</dbReference>
<name>A0A7W7C3U8_9PSEU</name>
<dbReference type="InterPro" id="IPR000873">
    <property type="entry name" value="AMP-dep_synth/lig_dom"/>
</dbReference>
<keyword evidence="10" id="KW-1185">Reference proteome</keyword>
<dbReference type="InterPro" id="IPR042099">
    <property type="entry name" value="ANL_N_sf"/>
</dbReference>
<keyword evidence="3" id="KW-0276">Fatty acid metabolism</keyword>
<evidence type="ECO:0000256" key="6">
    <source>
        <dbReference type="SAM" id="Phobius"/>
    </source>
</evidence>
<dbReference type="GO" id="GO:0016874">
    <property type="term" value="F:ligase activity"/>
    <property type="evidence" value="ECO:0007669"/>
    <property type="project" value="UniProtKB-KW"/>
</dbReference>
<evidence type="ECO:0000259" key="8">
    <source>
        <dbReference type="Pfam" id="PF23024"/>
    </source>
</evidence>
<keyword evidence="4" id="KW-0443">Lipid metabolism</keyword>
<dbReference type="SUPFAM" id="SSF56801">
    <property type="entry name" value="Acetyl-CoA synthetase-like"/>
    <property type="match status" value="1"/>
</dbReference>
<accession>A0A7W7C3U8</accession>
<comment type="similarity">
    <text evidence="1">Belongs to the ATP-dependent AMP-binding enzyme family.</text>
</comment>
<evidence type="ECO:0000256" key="2">
    <source>
        <dbReference type="ARBA" id="ARBA00022598"/>
    </source>
</evidence>
<dbReference type="InterPro" id="IPR045851">
    <property type="entry name" value="AMP-bd_C_sf"/>
</dbReference>
<dbReference type="PANTHER" id="PTHR22754">
    <property type="entry name" value="DISCO-INTERACTING PROTEIN 2 DIP2 -RELATED"/>
    <property type="match status" value="1"/>
</dbReference>
<evidence type="ECO:0000313" key="10">
    <source>
        <dbReference type="Proteomes" id="UP000533598"/>
    </source>
</evidence>
<keyword evidence="2 9" id="KW-0436">Ligase</keyword>
<evidence type="ECO:0000256" key="4">
    <source>
        <dbReference type="ARBA" id="ARBA00023098"/>
    </source>
</evidence>
<reference evidence="9 10" key="1">
    <citation type="submission" date="2020-08" db="EMBL/GenBank/DDBJ databases">
        <title>Sequencing the genomes of 1000 actinobacteria strains.</title>
        <authorList>
            <person name="Klenk H.-P."/>
        </authorList>
    </citation>
    <scope>NUCLEOTIDE SEQUENCE [LARGE SCALE GENOMIC DNA]</scope>
    <source>
        <strain evidence="9 10">DSM 44230</strain>
    </source>
</reference>
<evidence type="ECO:0000256" key="5">
    <source>
        <dbReference type="SAM" id="MobiDB-lite"/>
    </source>
</evidence>
<gene>
    <name evidence="9" type="ORF">HNR67_000083</name>
</gene>
<dbReference type="FunFam" id="3.40.50.12780:FF:000013">
    <property type="entry name" value="Long-chain-fatty-acid--AMP ligase FadD32"/>
    <property type="match status" value="1"/>
</dbReference>
<sequence>MTPIEFAVPEQHDFTGSMPLTGFLHRNADSDRPAFTFVDYSVDRAGIEHTLTWRELDVLARALAAQLRQATAPGARVAILTPHDLNYVVAFLGCLYAGVIGVPLFAPEVSLHGSRLVGALADCDPEVWLATEHALPQVRKLLDGELAPSPKQVLAVDKVDPLAAVGFRPAVVSMDDPAYLQYTSGSTRAPSGAVITHRNLVVNSAQIAAAYGMDQSFTCSGWIPFFHDMGLMSMLAVPVLLGARGVFCTPFAFLQRPERWLRQLAAHPNTLTAAPNFAFDYASARTSEEFRSTVDLSRVKIMINGSEPVRAKTIERFNAAFGQAGLRPEAHRPSYGLAEATVYVTATGPAGPTVLHVDRTDLSAGRLTPSTSDTALALVGAGSGIGLQVLVVDPATGAARPEGTVGEVWVHGPNVADGYWQKPEESAEDFDGHLTSGPDSAPQRGWLRTGDLGAFHEGELFITGRAKDLIIIDGKNHYPQDIEGTVHEAHPAIRRDYVAAFALSDNDSEQVVVIAEYSRHASAEDRDPDLVGLAVRQAVAAHHDLRLADFRLVPPGKVRRTSSGKIARNATREQYLGGVYGERP</sequence>
<dbReference type="RefSeq" id="WP_185000016.1">
    <property type="nucleotide sequence ID" value="NZ_BAAAUI010000013.1"/>
</dbReference>
<comment type="caution">
    <text evidence="9">The sequence shown here is derived from an EMBL/GenBank/DDBJ whole genome shotgun (WGS) entry which is preliminary data.</text>
</comment>
<evidence type="ECO:0000313" key="9">
    <source>
        <dbReference type="EMBL" id="MBB4673965.1"/>
    </source>
</evidence>
<protein>
    <submittedName>
        <fullName evidence="9">Fatty acid CoA ligase FadD32</fullName>
    </submittedName>
</protein>
<feature type="transmembrane region" description="Helical" evidence="6">
    <location>
        <begin position="85"/>
        <end position="106"/>
    </location>
</feature>
<organism evidence="9 10">
    <name type="scientific">Crossiella cryophila</name>
    <dbReference type="NCBI Taxonomy" id="43355"/>
    <lineage>
        <taxon>Bacteria</taxon>
        <taxon>Bacillati</taxon>
        <taxon>Actinomycetota</taxon>
        <taxon>Actinomycetes</taxon>
        <taxon>Pseudonocardiales</taxon>
        <taxon>Pseudonocardiaceae</taxon>
        <taxon>Crossiella</taxon>
    </lineage>
</organism>
<dbReference type="AlphaFoldDB" id="A0A7W7C3U8"/>
<dbReference type="InterPro" id="IPR025110">
    <property type="entry name" value="AMP-bd_C"/>
</dbReference>
<keyword evidence="6" id="KW-1133">Transmembrane helix</keyword>
<dbReference type="Gene3D" id="3.30.300.30">
    <property type="match status" value="1"/>
</dbReference>
<dbReference type="EMBL" id="JACHMH010000001">
    <property type="protein sequence ID" value="MBB4673965.1"/>
    <property type="molecule type" value="Genomic_DNA"/>
</dbReference>
<dbReference type="Gene3D" id="3.40.50.12780">
    <property type="entry name" value="N-terminal domain of ligase-like"/>
    <property type="match status" value="1"/>
</dbReference>
<dbReference type="GO" id="GO:0070566">
    <property type="term" value="F:adenylyltransferase activity"/>
    <property type="evidence" value="ECO:0007669"/>
    <property type="project" value="TreeGrafter"/>
</dbReference>